<keyword evidence="3" id="KW-1185">Reference proteome</keyword>
<dbReference type="Proteomes" id="UP000199695">
    <property type="component" value="Unassembled WGS sequence"/>
</dbReference>
<feature type="chain" id="PRO_5011777705" evidence="1">
    <location>
        <begin position="24"/>
        <end position="259"/>
    </location>
</feature>
<dbReference type="STRING" id="1173111.SAMN05444955_1253"/>
<evidence type="ECO:0000313" key="2">
    <source>
        <dbReference type="EMBL" id="SEN79749.1"/>
    </source>
</evidence>
<protein>
    <submittedName>
        <fullName evidence="2">GlcNAc-PI de-N-acetylase</fullName>
    </submittedName>
</protein>
<dbReference type="Pfam" id="PF02585">
    <property type="entry name" value="PIG-L"/>
    <property type="match status" value="1"/>
</dbReference>
<dbReference type="SUPFAM" id="SSF102588">
    <property type="entry name" value="LmbE-like"/>
    <property type="match status" value="1"/>
</dbReference>
<gene>
    <name evidence="2" type="ORF">SAMN05444955_1253</name>
</gene>
<evidence type="ECO:0000313" key="3">
    <source>
        <dbReference type="Proteomes" id="UP000199695"/>
    </source>
</evidence>
<organism evidence="2 3">
    <name type="scientific">Lihuaxuella thermophila</name>
    <dbReference type="NCBI Taxonomy" id="1173111"/>
    <lineage>
        <taxon>Bacteria</taxon>
        <taxon>Bacillati</taxon>
        <taxon>Bacillota</taxon>
        <taxon>Bacilli</taxon>
        <taxon>Bacillales</taxon>
        <taxon>Thermoactinomycetaceae</taxon>
        <taxon>Lihuaxuella</taxon>
    </lineage>
</organism>
<dbReference type="OrthoDB" id="1754135at2"/>
<dbReference type="InterPro" id="IPR003737">
    <property type="entry name" value="GlcNAc_PI_deacetylase-related"/>
</dbReference>
<dbReference type="RefSeq" id="WP_089973286.1">
    <property type="nucleotide sequence ID" value="NZ_FOCQ01000025.1"/>
</dbReference>
<name>A0A1H8JG67_9BACL</name>
<reference evidence="2 3" key="1">
    <citation type="submission" date="2016-10" db="EMBL/GenBank/DDBJ databases">
        <authorList>
            <person name="de Groot N.N."/>
        </authorList>
    </citation>
    <scope>NUCLEOTIDE SEQUENCE [LARGE SCALE GENOMIC DNA]</scope>
    <source>
        <strain evidence="2 3">DSM 46701</strain>
    </source>
</reference>
<feature type="signal peptide" evidence="1">
    <location>
        <begin position="1"/>
        <end position="23"/>
    </location>
</feature>
<dbReference type="AlphaFoldDB" id="A0A1H8JG67"/>
<proteinExistence type="predicted"/>
<dbReference type="InterPro" id="IPR024078">
    <property type="entry name" value="LmbE-like_dom_sf"/>
</dbReference>
<evidence type="ECO:0000256" key="1">
    <source>
        <dbReference type="SAM" id="SignalP"/>
    </source>
</evidence>
<keyword evidence="1" id="KW-0732">Signal</keyword>
<sequence length="259" mass="28586">MKKLILITITLVLAISPAGVSHAVLTTPAIYYVPHQDDETLSMAVDIAQHIDAGREVIAVLYTSGAGSAAHRMLNGEISSGWWGGYHNPATEGYAPLDDAAFTAARTNEMKCALLQLGVKPENIHIRPVDDDGAYSYNEVKNLVLEYATQYPGASHKAMSYHDSTYTHADGGRALNDLYNAGVITDARFFVSRYDWNQPRPGWIITPTTDQALRVKHAAKCYEAWNPVVNSYAVGYHSVHNQFESMLANIQNKIHRPNE</sequence>
<dbReference type="EMBL" id="FOCQ01000025">
    <property type="protein sequence ID" value="SEN79749.1"/>
    <property type="molecule type" value="Genomic_DNA"/>
</dbReference>
<accession>A0A1H8JG67</accession>
<dbReference type="Gene3D" id="3.40.50.10320">
    <property type="entry name" value="LmbE-like"/>
    <property type="match status" value="1"/>
</dbReference>